<feature type="transmembrane region" description="Helical" evidence="1">
    <location>
        <begin position="110"/>
        <end position="138"/>
    </location>
</feature>
<evidence type="ECO:0000313" key="3">
    <source>
        <dbReference type="Proteomes" id="UP000396835"/>
    </source>
</evidence>
<gene>
    <name evidence="2" type="ORF">NCTC7812_02858</name>
</gene>
<keyword evidence="1" id="KW-1133">Transmembrane helix</keyword>
<accession>A0A449I787</accession>
<dbReference type="OrthoDB" id="1005146at2"/>
<sequence>MKKEFDFSAEMSEAESIKATPKNEYLEEEKRLLKENVKELASLNDNVHYMITNLVNLLEFLQEYKVAIAQGTQEQVEKFGQSVLDKFLHQIQDKCNETERKIRKVDSHIFIPYTIFYILIIILVALSSFFASIIIANAEILHSAVIWKAAIGCILTAALGIGIAVAIQKFLDRDK</sequence>
<evidence type="ECO:0000256" key="1">
    <source>
        <dbReference type="SAM" id="Phobius"/>
    </source>
</evidence>
<evidence type="ECO:0000313" key="2">
    <source>
        <dbReference type="EMBL" id="VFB15270.1"/>
    </source>
</evidence>
<dbReference type="EMBL" id="CAACYH010000007">
    <property type="protein sequence ID" value="VFB15270.1"/>
    <property type="molecule type" value="Genomic_DNA"/>
</dbReference>
<keyword evidence="1 2" id="KW-0812">Transmembrane</keyword>
<keyword evidence="1" id="KW-0472">Membrane</keyword>
<organism evidence="2 3">
    <name type="scientific">Prevotella heparinolytica</name>
    <dbReference type="NCBI Taxonomy" id="28113"/>
    <lineage>
        <taxon>Bacteria</taxon>
        <taxon>Pseudomonadati</taxon>
        <taxon>Bacteroidota</taxon>
        <taxon>Bacteroidia</taxon>
        <taxon>Bacteroidales</taxon>
        <taxon>Bacteroidaceae</taxon>
        <taxon>Bacteroides</taxon>
    </lineage>
</organism>
<proteinExistence type="predicted"/>
<dbReference type="AlphaFoldDB" id="A0A449I787"/>
<protein>
    <submittedName>
        <fullName evidence="2">Putative transmembrane protein</fullName>
    </submittedName>
</protein>
<name>A0A449I787_9BACE</name>
<feature type="transmembrane region" description="Helical" evidence="1">
    <location>
        <begin position="144"/>
        <end position="167"/>
    </location>
</feature>
<dbReference type="RefSeq" id="WP_131752963.1">
    <property type="nucleotide sequence ID" value="NZ_CAACYH010000007.1"/>
</dbReference>
<dbReference type="Proteomes" id="UP000396835">
    <property type="component" value="Unassembled WGS sequence"/>
</dbReference>
<reference evidence="2 3" key="1">
    <citation type="submission" date="2019-02" db="EMBL/GenBank/DDBJ databases">
        <authorList>
            <consortium name="Pathogen Informatics"/>
        </authorList>
    </citation>
    <scope>NUCLEOTIDE SEQUENCE [LARGE SCALE GENOMIC DNA]</scope>
    <source>
        <strain evidence="2 3">3012STDY7078512</strain>
    </source>
</reference>